<sequence length="84" mass="8747">MSSEIAKSEIIASKYGRASSCEGVGRLAAGRVRSGRTDTTELSSPLATQCTGEPCQSPRRRLPALSLRAAITAGGDLCARAPRI</sequence>
<evidence type="ECO:0000256" key="1">
    <source>
        <dbReference type="SAM" id="MobiDB-lite"/>
    </source>
</evidence>
<gene>
    <name evidence="2" type="ORF">HPBE_LOCUS10754</name>
</gene>
<dbReference type="WBParaSite" id="HPBE_0001075301-mRNA-1">
    <property type="protein sequence ID" value="HPBE_0001075301-mRNA-1"/>
    <property type="gene ID" value="HPBE_0001075301"/>
</dbReference>
<accession>A0A183FS67</accession>
<protein>
    <submittedName>
        <fullName evidence="2 4">Uncharacterized protein</fullName>
    </submittedName>
</protein>
<proteinExistence type="predicted"/>
<accession>A0A3P7YE35</accession>
<evidence type="ECO:0000313" key="4">
    <source>
        <dbReference type="WBParaSite" id="HPBE_0001075301-mRNA-1"/>
    </source>
</evidence>
<dbReference type="EMBL" id="UZAH01026870">
    <property type="protein sequence ID" value="VDO86226.1"/>
    <property type="molecule type" value="Genomic_DNA"/>
</dbReference>
<dbReference type="AlphaFoldDB" id="A0A183FS67"/>
<keyword evidence="3" id="KW-1185">Reference proteome</keyword>
<feature type="region of interest" description="Disordered" evidence="1">
    <location>
        <begin position="35"/>
        <end position="55"/>
    </location>
</feature>
<evidence type="ECO:0000313" key="2">
    <source>
        <dbReference type="EMBL" id="VDO86226.1"/>
    </source>
</evidence>
<feature type="compositionally biased region" description="Polar residues" evidence="1">
    <location>
        <begin position="40"/>
        <end position="51"/>
    </location>
</feature>
<dbReference type="Proteomes" id="UP000050761">
    <property type="component" value="Unassembled WGS sequence"/>
</dbReference>
<reference evidence="4" key="2">
    <citation type="submission" date="2019-09" db="UniProtKB">
        <authorList>
            <consortium name="WormBaseParasite"/>
        </authorList>
    </citation>
    <scope>IDENTIFICATION</scope>
</reference>
<name>A0A183FS67_HELPZ</name>
<evidence type="ECO:0000313" key="3">
    <source>
        <dbReference type="Proteomes" id="UP000050761"/>
    </source>
</evidence>
<organism evidence="3 4">
    <name type="scientific">Heligmosomoides polygyrus</name>
    <name type="common">Parasitic roundworm</name>
    <dbReference type="NCBI Taxonomy" id="6339"/>
    <lineage>
        <taxon>Eukaryota</taxon>
        <taxon>Metazoa</taxon>
        <taxon>Ecdysozoa</taxon>
        <taxon>Nematoda</taxon>
        <taxon>Chromadorea</taxon>
        <taxon>Rhabditida</taxon>
        <taxon>Rhabditina</taxon>
        <taxon>Rhabditomorpha</taxon>
        <taxon>Strongyloidea</taxon>
        <taxon>Heligmosomidae</taxon>
        <taxon>Heligmosomoides</taxon>
    </lineage>
</organism>
<reference evidence="2 3" key="1">
    <citation type="submission" date="2018-11" db="EMBL/GenBank/DDBJ databases">
        <authorList>
            <consortium name="Pathogen Informatics"/>
        </authorList>
    </citation>
    <scope>NUCLEOTIDE SEQUENCE [LARGE SCALE GENOMIC DNA]</scope>
</reference>